<comment type="caution">
    <text evidence="2">The sequence shown here is derived from an EMBL/GenBank/DDBJ whole genome shotgun (WGS) entry which is preliminary data.</text>
</comment>
<evidence type="ECO:0000313" key="2">
    <source>
        <dbReference type="EMBL" id="EUA65641.1"/>
    </source>
</evidence>
<dbReference type="EMBL" id="JAOB01000026">
    <property type="protein sequence ID" value="EUA65641.1"/>
    <property type="molecule type" value="Genomic_DNA"/>
</dbReference>
<feature type="compositionally biased region" description="Basic residues" evidence="1">
    <location>
        <begin position="48"/>
        <end position="57"/>
    </location>
</feature>
<proteinExistence type="predicted"/>
<evidence type="ECO:0000256" key="1">
    <source>
        <dbReference type="SAM" id="MobiDB-lite"/>
    </source>
</evidence>
<reference evidence="2" key="1">
    <citation type="submission" date="2014-01" db="EMBL/GenBank/DDBJ databases">
        <authorList>
            <person name="Brown-Elliot B."/>
            <person name="Wallace R."/>
            <person name="Lenaerts A."/>
            <person name="Ordway D."/>
            <person name="DeGroote M.A."/>
            <person name="Parker T."/>
            <person name="Sizemore C."/>
            <person name="Tallon L.J."/>
            <person name="Sadzewicz L.K."/>
            <person name="Sengamalay N."/>
            <person name="Fraser C.M."/>
            <person name="Hine E."/>
            <person name="Shefchek K.A."/>
            <person name="Das S.P."/>
            <person name="Tettelin H."/>
        </authorList>
    </citation>
    <scope>NUCLEOTIDE SEQUENCE [LARGE SCALE GENOMIC DNA]</scope>
    <source>
        <strain evidence="2">4042</strain>
    </source>
</reference>
<protein>
    <submittedName>
        <fullName evidence="2">Uncharacterized protein</fullName>
    </submittedName>
</protein>
<gene>
    <name evidence="2" type="ORF">I553_8089</name>
</gene>
<accession>X8DC47</accession>
<sequence>MLFTLGLVLFLLGLLTGFAVPALKNPRLFGKGKVRQFSLGVSRGVHRGRRRHRHHRALTIPRSVRTVA</sequence>
<organism evidence="2">
    <name type="scientific">Mycobacterium xenopi 4042</name>
    <dbReference type="NCBI Taxonomy" id="1299334"/>
    <lineage>
        <taxon>Bacteria</taxon>
        <taxon>Bacillati</taxon>
        <taxon>Actinomycetota</taxon>
        <taxon>Actinomycetes</taxon>
        <taxon>Mycobacteriales</taxon>
        <taxon>Mycobacteriaceae</taxon>
        <taxon>Mycobacterium</taxon>
    </lineage>
</organism>
<name>X8DC47_MYCXE</name>
<feature type="region of interest" description="Disordered" evidence="1">
    <location>
        <begin position="48"/>
        <end position="68"/>
    </location>
</feature>
<dbReference type="AlphaFoldDB" id="X8DC47"/>